<sequence length="136" mass="15225">MSGKPSVKLIADNIIIQWLPKAVPIQDHNKTPHGKHILQQKQQKPPYLTSTCNDIESNSPFPCHAFSRFQYGLVSTASSASSPKHKELRTRHGLSAPRENSMSSCLSVRSKVCPELESLASSVEVWTMSRRQSLWN</sequence>
<organism evidence="2 3">
    <name type="scientific">Batillaria attramentaria</name>
    <dbReference type="NCBI Taxonomy" id="370345"/>
    <lineage>
        <taxon>Eukaryota</taxon>
        <taxon>Metazoa</taxon>
        <taxon>Spiralia</taxon>
        <taxon>Lophotrochozoa</taxon>
        <taxon>Mollusca</taxon>
        <taxon>Gastropoda</taxon>
        <taxon>Caenogastropoda</taxon>
        <taxon>Sorbeoconcha</taxon>
        <taxon>Cerithioidea</taxon>
        <taxon>Batillariidae</taxon>
        <taxon>Batillaria</taxon>
    </lineage>
</organism>
<feature type="region of interest" description="Disordered" evidence="1">
    <location>
        <begin position="77"/>
        <end position="100"/>
    </location>
</feature>
<proteinExistence type="predicted"/>
<evidence type="ECO:0000313" key="3">
    <source>
        <dbReference type="Proteomes" id="UP001519460"/>
    </source>
</evidence>
<accession>A0ABD0KX03</accession>
<reference evidence="2 3" key="1">
    <citation type="journal article" date="2023" name="Sci. Data">
        <title>Genome assembly of the Korean intertidal mud-creeper Batillaria attramentaria.</title>
        <authorList>
            <person name="Patra A.K."/>
            <person name="Ho P.T."/>
            <person name="Jun S."/>
            <person name="Lee S.J."/>
            <person name="Kim Y."/>
            <person name="Won Y.J."/>
        </authorList>
    </citation>
    <scope>NUCLEOTIDE SEQUENCE [LARGE SCALE GENOMIC DNA]</scope>
    <source>
        <strain evidence="2">Wonlab-2016</strain>
    </source>
</reference>
<evidence type="ECO:0000313" key="2">
    <source>
        <dbReference type="EMBL" id="KAK7491580.1"/>
    </source>
</evidence>
<dbReference type="AlphaFoldDB" id="A0ABD0KX03"/>
<comment type="caution">
    <text evidence="2">The sequence shown here is derived from an EMBL/GenBank/DDBJ whole genome shotgun (WGS) entry which is preliminary data.</text>
</comment>
<gene>
    <name evidence="2" type="ORF">BaRGS_00017219</name>
</gene>
<dbReference type="Proteomes" id="UP001519460">
    <property type="component" value="Unassembled WGS sequence"/>
</dbReference>
<dbReference type="EMBL" id="JACVVK020000113">
    <property type="protein sequence ID" value="KAK7491580.1"/>
    <property type="molecule type" value="Genomic_DNA"/>
</dbReference>
<keyword evidence="3" id="KW-1185">Reference proteome</keyword>
<name>A0ABD0KX03_9CAEN</name>
<evidence type="ECO:0000256" key="1">
    <source>
        <dbReference type="SAM" id="MobiDB-lite"/>
    </source>
</evidence>
<protein>
    <submittedName>
        <fullName evidence="2">Uncharacterized protein</fullName>
    </submittedName>
</protein>